<protein>
    <recommendedName>
        <fullName evidence="5">Cyclin-like f-box protein</fullName>
    </recommendedName>
</protein>
<evidence type="ECO:0008006" key="5">
    <source>
        <dbReference type="Google" id="ProtNLM"/>
    </source>
</evidence>
<feature type="chain" id="PRO_5042025113" description="Cyclin-like f-box protein" evidence="2">
    <location>
        <begin position="22"/>
        <end position="351"/>
    </location>
</feature>
<keyword evidence="2" id="KW-0732">Signal</keyword>
<comment type="caution">
    <text evidence="3">The sequence shown here is derived from an EMBL/GenBank/DDBJ whole genome shotgun (WGS) entry which is preliminary data.</text>
</comment>
<reference evidence="3" key="1">
    <citation type="journal article" date="2023" name="Mol. Phylogenet. Evol.">
        <title>Genome-scale phylogeny and comparative genomics of the fungal order Sordariales.</title>
        <authorList>
            <person name="Hensen N."/>
            <person name="Bonometti L."/>
            <person name="Westerberg I."/>
            <person name="Brannstrom I.O."/>
            <person name="Guillou S."/>
            <person name="Cros-Aarteil S."/>
            <person name="Calhoun S."/>
            <person name="Haridas S."/>
            <person name="Kuo A."/>
            <person name="Mondo S."/>
            <person name="Pangilinan J."/>
            <person name="Riley R."/>
            <person name="LaButti K."/>
            <person name="Andreopoulos B."/>
            <person name="Lipzen A."/>
            <person name="Chen C."/>
            <person name="Yan M."/>
            <person name="Daum C."/>
            <person name="Ng V."/>
            <person name="Clum A."/>
            <person name="Steindorff A."/>
            <person name="Ohm R.A."/>
            <person name="Martin F."/>
            <person name="Silar P."/>
            <person name="Natvig D.O."/>
            <person name="Lalanne C."/>
            <person name="Gautier V."/>
            <person name="Ament-Velasquez S.L."/>
            <person name="Kruys A."/>
            <person name="Hutchinson M.I."/>
            <person name="Powell A.J."/>
            <person name="Barry K."/>
            <person name="Miller A.N."/>
            <person name="Grigoriev I.V."/>
            <person name="Debuchy R."/>
            <person name="Gladieux P."/>
            <person name="Hiltunen Thoren M."/>
            <person name="Johannesson H."/>
        </authorList>
    </citation>
    <scope>NUCLEOTIDE SEQUENCE</scope>
    <source>
        <strain evidence="3">CBS 232.78</strain>
    </source>
</reference>
<gene>
    <name evidence="3" type="ORF">B0H63DRAFT_517844</name>
</gene>
<proteinExistence type="predicted"/>
<name>A0AAE0U8B7_9PEZI</name>
<feature type="region of interest" description="Disordered" evidence="1">
    <location>
        <begin position="21"/>
        <end position="53"/>
    </location>
</feature>
<dbReference type="Gene3D" id="3.40.50.1820">
    <property type="entry name" value="alpha/beta hydrolase"/>
    <property type="match status" value="1"/>
</dbReference>
<dbReference type="InterPro" id="IPR029058">
    <property type="entry name" value="AB_hydrolase_fold"/>
</dbReference>
<organism evidence="3 4">
    <name type="scientific">Podospora didyma</name>
    <dbReference type="NCBI Taxonomy" id="330526"/>
    <lineage>
        <taxon>Eukaryota</taxon>
        <taxon>Fungi</taxon>
        <taxon>Dikarya</taxon>
        <taxon>Ascomycota</taxon>
        <taxon>Pezizomycotina</taxon>
        <taxon>Sordariomycetes</taxon>
        <taxon>Sordariomycetidae</taxon>
        <taxon>Sordariales</taxon>
        <taxon>Podosporaceae</taxon>
        <taxon>Podospora</taxon>
    </lineage>
</organism>
<feature type="signal peptide" evidence="2">
    <location>
        <begin position="1"/>
        <end position="21"/>
    </location>
</feature>
<evidence type="ECO:0000256" key="2">
    <source>
        <dbReference type="SAM" id="SignalP"/>
    </source>
</evidence>
<evidence type="ECO:0000256" key="1">
    <source>
        <dbReference type="SAM" id="MobiDB-lite"/>
    </source>
</evidence>
<dbReference type="AlphaFoldDB" id="A0AAE0U8B7"/>
<feature type="compositionally biased region" description="Low complexity" evidence="1">
    <location>
        <begin position="35"/>
        <end position="51"/>
    </location>
</feature>
<keyword evidence="4" id="KW-1185">Reference proteome</keyword>
<reference evidence="3" key="2">
    <citation type="submission" date="2023-06" db="EMBL/GenBank/DDBJ databases">
        <authorList>
            <consortium name="Lawrence Berkeley National Laboratory"/>
            <person name="Haridas S."/>
            <person name="Hensen N."/>
            <person name="Bonometti L."/>
            <person name="Westerberg I."/>
            <person name="Brannstrom I.O."/>
            <person name="Guillou S."/>
            <person name="Cros-Aarteil S."/>
            <person name="Calhoun S."/>
            <person name="Kuo A."/>
            <person name="Mondo S."/>
            <person name="Pangilinan J."/>
            <person name="Riley R."/>
            <person name="LaButti K."/>
            <person name="Andreopoulos B."/>
            <person name="Lipzen A."/>
            <person name="Chen C."/>
            <person name="Yanf M."/>
            <person name="Daum C."/>
            <person name="Ng V."/>
            <person name="Clum A."/>
            <person name="Steindorff A."/>
            <person name="Ohm R."/>
            <person name="Martin F."/>
            <person name="Silar P."/>
            <person name="Natvig D."/>
            <person name="Lalanne C."/>
            <person name="Gautier V."/>
            <person name="Ament-velasquez S.L."/>
            <person name="Kruys A."/>
            <person name="Hutchinson M.I."/>
            <person name="Powell A.J."/>
            <person name="Barry K."/>
            <person name="Miller A.N."/>
            <person name="Grigoriev I.V."/>
            <person name="Debuchy R."/>
            <person name="Gladieux P."/>
            <person name="Thoren M.H."/>
            <person name="Johannesson H."/>
        </authorList>
    </citation>
    <scope>NUCLEOTIDE SEQUENCE</scope>
    <source>
        <strain evidence="3">CBS 232.78</strain>
    </source>
</reference>
<accession>A0AAE0U8B7</accession>
<evidence type="ECO:0000313" key="3">
    <source>
        <dbReference type="EMBL" id="KAK3394748.1"/>
    </source>
</evidence>
<evidence type="ECO:0000313" key="4">
    <source>
        <dbReference type="Proteomes" id="UP001285441"/>
    </source>
</evidence>
<dbReference type="EMBL" id="JAULSW010000001">
    <property type="protein sequence ID" value="KAK3394748.1"/>
    <property type="molecule type" value="Genomic_DNA"/>
</dbReference>
<sequence>MLTIQNLLLVALTAFTGISDAAPQNRSNRNGKGKATAAANTPQQQAAALPQGVSQATDGSTILDTTARVSGLNLRFKVSGPADQFTTRANVTGGTQDIGATGTLGLNVLLHGDGGQSFFDFPNQAVQGDLMGVVILAPSEQLLWGQHAGQPAGLSRVDGVADAQAVNDLIQKILPQVVAFDPSKVFFSGVSGGALTLSGFFIPAHLQNFAGNGVLLMCGALEPQVAIANASAFIANTKIHFQSTQDELALLQPAIPAAIQAFEDAAAAAGLSAQEIGQLQTVDNTPVGGHCEFDEQGFVSGIQLIADNFANIMQGGDGAVQGIDAATVLTSVVGNEDLQFAGVTKRDTLMI</sequence>
<dbReference type="Proteomes" id="UP001285441">
    <property type="component" value="Unassembled WGS sequence"/>
</dbReference>